<accession>A0AAT9JN92</accession>
<evidence type="ECO:0008006" key="3">
    <source>
        <dbReference type="Google" id="ProtNLM"/>
    </source>
</evidence>
<sequence>MEVLTSSPTATIGVIFLLFKLRDRNTGITYHTSIRFGEKNPSRTFSQEMIKREVLKWISQIRFTGLGVPKMILQIDIPLGQQYCTPYFSTKYLVVDLVNVLGVSYQEICFANFEVTQTDCNIIPFPRDATEYP</sequence>
<evidence type="ECO:0000313" key="2">
    <source>
        <dbReference type="EMBL" id="DBA56639.1"/>
    </source>
</evidence>
<evidence type="ECO:0000313" key="1">
    <source>
        <dbReference type="EMBL" id="DBA56634.1"/>
    </source>
</evidence>
<dbReference type="EMBL" id="BK067120">
    <property type="protein sequence ID" value="DBA56639.1"/>
    <property type="molecule type" value="Viral_cRNA"/>
</dbReference>
<organism evidence="1">
    <name type="scientific">Macrotermes natalensis lispivirus 1</name>
    <dbReference type="NCBI Taxonomy" id="3133481"/>
    <lineage>
        <taxon>Viruses</taxon>
        <taxon>Riboviria</taxon>
        <taxon>Orthornavirae</taxon>
        <taxon>Negarnaviricota</taxon>
        <taxon>Haploviricotina</taxon>
        <taxon>Monjiviricetes</taxon>
        <taxon>Mononegavirales</taxon>
        <taxon>Lispiviridae</taxon>
    </lineage>
</organism>
<dbReference type="EMBL" id="BK067119">
    <property type="protein sequence ID" value="DBA56634.1"/>
    <property type="molecule type" value="Viral_cRNA"/>
</dbReference>
<name>A0AAT9JN92_9MONO</name>
<reference evidence="1" key="1">
    <citation type="journal article" date="2024" name="Microb. Genom.">
        <title>The hidden RNA viruses in Blattodea (cockroach and termite).</title>
        <authorList>
            <person name="Fan J."/>
            <person name="Jiang S."/>
            <person name="Li W."/>
            <person name="Li J."/>
            <person name="Pang R."/>
            <person name="Wu H."/>
        </authorList>
    </citation>
    <scope>NUCLEOTIDE SEQUENCE</scope>
    <source>
        <strain evidence="1">BGI2013</strain>
        <strain evidence="2">ZA2013</strain>
    </source>
</reference>
<protein>
    <recommendedName>
        <fullName evidence="3">Matrix protein</fullName>
    </recommendedName>
</protein>
<proteinExistence type="predicted"/>